<organism evidence="2">
    <name type="scientific">bioreactor metagenome</name>
    <dbReference type="NCBI Taxonomy" id="1076179"/>
    <lineage>
        <taxon>unclassified sequences</taxon>
        <taxon>metagenomes</taxon>
        <taxon>ecological metagenomes</taxon>
    </lineage>
</organism>
<dbReference type="AlphaFoldDB" id="A0A644T5R3"/>
<dbReference type="EMBL" id="VSSQ01000014">
    <property type="protein sequence ID" value="MPL61251.1"/>
    <property type="molecule type" value="Genomic_DNA"/>
</dbReference>
<evidence type="ECO:0000313" key="2">
    <source>
        <dbReference type="EMBL" id="MPL61251.1"/>
    </source>
</evidence>
<feature type="domain" description="Chemotaxis methyl-accepting receptor HlyB-like 4HB MCP" evidence="1">
    <location>
        <begin position="4"/>
        <end position="120"/>
    </location>
</feature>
<evidence type="ECO:0000259" key="1">
    <source>
        <dbReference type="Pfam" id="PF12729"/>
    </source>
</evidence>
<accession>A0A644T5R3</accession>
<gene>
    <name evidence="2" type="ORF">SDC9_06821</name>
</gene>
<comment type="caution">
    <text evidence="2">The sequence shown here is derived from an EMBL/GenBank/DDBJ whole genome shotgun (WGS) entry which is preliminary data.</text>
</comment>
<dbReference type="Pfam" id="PF12729">
    <property type="entry name" value="4HB_MCP_1"/>
    <property type="match status" value="1"/>
</dbReference>
<sequence length="135" mass="15128">MIKLTTMQKLFGLSLILSLFTVAIGTYSVGSLSRLSDGIDNLYNVHVKGLNAARDVNITVLRLIREEKNIILTNDESEIRRYLDVLTAERKNLEVQMQTLPQYFTSGEGKALCEKMIQSVKVTCPQKTGPPKKLV</sequence>
<reference evidence="2" key="1">
    <citation type="submission" date="2019-08" db="EMBL/GenBank/DDBJ databases">
        <authorList>
            <person name="Kucharzyk K."/>
            <person name="Murdoch R.W."/>
            <person name="Higgins S."/>
            <person name="Loffler F."/>
        </authorList>
    </citation>
    <scope>NUCLEOTIDE SEQUENCE</scope>
</reference>
<proteinExistence type="predicted"/>
<protein>
    <recommendedName>
        <fullName evidence="1">Chemotaxis methyl-accepting receptor HlyB-like 4HB MCP domain-containing protein</fullName>
    </recommendedName>
</protein>
<name>A0A644T5R3_9ZZZZ</name>
<dbReference type="InterPro" id="IPR024478">
    <property type="entry name" value="HlyB_4HB_MCP"/>
</dbReference>